<dbReference type="GO" id="GO:0008720">
    <property type="term" value="F:D-lactate dehydrogenase (NAD+) activity"/>
    <property type="evidence" value="ECO:0007669"/>
    <property type="project" value="TreeGrafter"/>
</dbReference>
<comment type="similarity">
    <text evidence="2">Belongs to the FAD-binding oxidoreductase/transferase type 4 family.</text>
</comment>
<evidence type="ECO:0000313" key="9">
    <source>
        <dbReference type="EMBL" id="PXW82608.1"/>
    </source>
</evidence>
<name>A0A2V3VP71_9BACI</name>
<dbReference type="InterPro" id="IPR016171">
    <property type="entry name" value="Vanillyl_alc_oxidase_C-sub2"/>
</dbReference>
<keyword evidence="10" id="KW-1185">Reference proteome</keyword>
<dbReference type="InterPro" id="IPR016169">
    <property type="entry name" value="FAD-bd_PCMH_sub2"/>
</dbReference>
<dbReference type="InterPro" id="IPR016164">
    <property type="entry name" value="FAD-linked_Oxase-like_C"/>
</dbReference>
<evidence type="ECO:0000256" key="4">
    <source>
        <dbReference type="ARBA" id="ARBA00022827"/>
    </source>
</evidence>
<comment type="cofactor">
    <cofactor evidence="1">
        <name>FAD</name>
        <dbReference type="ChEBI" id="CHEBI:57692"/>
    </cofactor>
</comment>
<dbReference type="FunFam" id="3.30.465.10:FF:000016">
    <property type="entry name" value="probable D-lactate dehydrogenase, mitochondrial"/>
    <property type="match status" value="1"/>
</dbReference>
<dbReference type="Gene3D" id="3.30.465.10">
    <property type="match status" value="1"/>
</dbReference>
<dbReference type="Gene3D" id="3.30.70.2740">
    <property type="match status" value="1"/>
</dbReference>
<dbReference type="InterPro" id="IPR016166">
    <property type="entry name" value="FAD-bd_PCMH"/>
</dbReference>
<dbReference type="EC" id="1.1.2.4" evidence="7"/>
<dbReference type="GO" id="GO:0071949">
    <property type="term" value="F:FAD binding"/>
    <property type="evidence" value="ECO:0007669"/>
    <property type="project" value="InterPro"/>
</dbReference>
<dbReference type="Proteomes" id="UP000247978">
    <property type="component" value="Unassembled WGS sequence"/>
</dbReference>
<dbReference type="GO" id="GO:1903457">
    <property type="term" value="P:lactate catabolic process"/>
    <property type="evidence" value="ECO:0007669"/>
    <property type="project" value="TreeGrafter"/>
</dbReference>
<dbReference type="OrthoDB" id="9767256at2"/>
<dbReference type="GO" id="GO:0004458">
    <property type="term" value="F:D-lactate dehydrogenase (cytochrome) activity"/>
    <property type="evidence" value="ECO:0007669"/>
    <property type="project" value="UniProtKB-EC"/>
</dbReference>
<evidence type="ECO:0000256" key="3">
    <source>
        <dbReference type="ARBA" id="ARBA00022630"/>
    </source>
</evidence>
<evidence type="ECO:0000256" key="1">
    <source>
        <dbReference type="ARBA" id="ARBA00001974"/>
    </source>
</evidence>
<evidence type="ECO:0000256" key="5">
    <source>
        <dbReference type="ARBA" id="ARBA00022946"/>
    </source>
</evidence>
<comment type="caution">
    <text evidence="9">The sequence shown here is derived from an EMBL/GenBank/DDBJ whole genome shotgun (WGS) entry which is preliminary data.</text>
</comment>
<dbReference type="FunFam" id="1.10.45.10:FF:000001">
    <property type="entry name" value="D-lactate dehydrogenase mitochondrial"/>
    <property type="match status" value="1"/>
</dbReference>
<gene>
    <name evidence="9" type="ORF">DFR56_11746</name>
</gene>
<dbReference type="EMBL" id="QJJQ01000017">
    <property type="protein sequence ID" value="PXW82608.1"/>
    <property type="molecule type" value="Genomic_DNA"/>
</dbReference>
<dbReference type="Gene3D" id="1.10.45.10">
    <property type="entry name" value="Vanillyl-alcohol Oxidase, Chain A, domain 4"/>
    <property type="match status" value="1"/>
</dbReference>
<accession>A0A2V3VP71</accession>
<evidence type="ECO:0000313" key="10">
    <source>
        <dbReference type="Proteomes" id="UP000247978"/>
    </source>
</evidence>
<sequence length="452" mass="49812">MIVERLKEKLGAEKVSISEAERYRHSHDESAHEAVQPDVICFPETRKDVETIMAIARELHIPVTPFGVGSGLEGQVIPLKKGISINFERMNRVIDFSPEDMTITVEPGITRIQLNEQINKHGLHFPIDPGADATIGGMVATNASGTTAVRYGSMRDNILDLEIVLADGRVIHTGTRAKKSSSGYHLTGLFTGSEGTLGIFTEITLKLHGIPEHIIATRCTFPTLEECAKGAYLILASDIPVMRMELVDASSIKQVNAYGNYSFPVKHSLFFEFAGATSAAKAQAELAKELMEDAGCDHWSVATNTKERNEIWKARHEMAYAFRHQKGKRFYGTDICVPISKLPDLVHYARELIEETGLHGGILGHVGDGNFHTLSLFDANNEEERKKAERMNDKLVLKAIDVGGTCTGEHGVGIGKMKYQQAEHGVAVDVMKSFKQLLDPDYLLNPGKIFES</sequence>
<dbReference type="Pfam" id="PF02913">
    <property type="entry name" value="FAD-oxidase_C"/>
    <property type="match status" value="1"/>
</dbReference>
<keyword evidence="5" id="KW-0809">Transit peptide</keyword>
<organism evidence="9 10">
    <name type="scientific">Pseudogracilibacillus auburnensis</name>
    <dbReference type="NCBI Taxonomy" id="1494959"/>
    <lineage>
        <taxon>Bacteria</taxon>
        <taxon>Bacillati</taxon>
        <taxon>Bacillota</taxon>
        <taxon>Bacilli</taxon>
        <taxon>Bacillales</taxon>
        <taxon>Bacillaceae</taxon>
        <taxon>Pseudogracilibacillus</taxon>
    </lineage>
</organism>
<dbReference type="SUPFAM" id="SSF56176">
    <property type="entry name" value="FAD-binding/transporter-associated domain-like"/>
    <property type="match status" value="1"/>
</dbReference>
<dbReference type="RefSeq" id="WP_110396999.1">
    <property type="nucleotide sequence ID" value="NZ_JADIJL010000005.1"/>
</dbReference>
<dbReference type="PANTHER" id="PTHR11748">
    <property type="entry name" value="D-LACTATE DEHYDROGENASE"/>
    <property type="match status" value="1"/>
</dbReference>
<dbReference type="AlphaFoldDB" id="A0A2V3VP71"/>
<dbReference type="PROSITE" id="PS51387">
    <property type="entry name" value="FAD_PCMH"/>
    <property type="match status" value="1"/>
</dbReference>
<dbReference type="Pfam" id="PF01565">
    <property type="entry name" value="FAD_binding_4"/>
    <property type="match status" value="1"/>
</dbReference>
<reference evidence="9 10" key="1">
    <citation type="submission" date="2018-05" db="EMBL/GenBank/DDBJ databases">
        <title>Genomic Encyclopedia of Type Strains, Phase IV (KMG-IV): sequencing the most valuable type-strain genomes for metagenomic binning, comparative biology and taxonomic classification.</title>
        <authorList>
            <person name="Goeker M."/>
        </authorList>
    </citation>
    <scope>NUCLEOTIDE SEQUENCE [LARGE SCALE GENOMIC DNA]</scope>
    <source>
        <strain evidence="9 10">DSM 28556</strain>
    </source>
</reference>
<dbReference type="InterPro" id="IPR004113">
    <property type="entry name" value="FAD-bd_oxidored_4_C"/>
</dbReference>
<keyword evidence="6" id="KW-0560">Oxidoreductase</keyword>
<keyword evidence="3" id="KW-0285">Flavoprotein</keyword>
<dbReference type="InterPro" id="IPR006094">
    <property type="entry name" value="Oxid_FAD_bind_N"/>
</dbReference>
<dbReference type="SUPFAM" id="SSF55103">
    <property type="entry name" value="FAD-linked oxidases, C-terminal domain"/>
    <property type="match status" value="1"/>
</dbReference>
<evidence type="ECO:0000256" key="6">
    <source>
        <dbReference type="ARBA" id="ARBA00023002"/>
    </source>
</evidence>
<protein>
    <recommendedName>
        <fullName evidence="7">D-lactate dehydrogenase (cytochrome)</fullName>
        <ecNumber evidence="7">1.1.2.4</ecNumber>
    </recommendedName>
</protein>
<dbReference type="InterPro" id="IPR036318">
    <property type="entry name" value="FAD-bd_PCMH-like_sf"/>
</dbReference>
<evidence type="ECO:0000256" key="7">
    <source>
        <dbReference type="ARBA" id="ARBA00038897"/>
    </source>
</evidence>
<evidence type="ECO:0000256" key="2">
    <source>
        <dbReference type="ARBA" id="ARBA00008000"/>
    </source>
</evidence>
<dbReference type="FunFam" id="3.30.70.2740:FF:000001">
    <property type="entry name" value="D-lactate dehydrogenase mitochondrial"/>
    <property type="match status" value="1"/>
</dbReference>
<evidence type="ECO:0000259" key="8">
    <source>
        <dbReference type="PROSITE" id="PS51387"/>
    </source>
</evidence>
<proteinExistence type="inferred from homology"/>
<feature type="domain" description="FAD-binding PCMH-type" evidence="8">
    <location>
        <begin position="32"/>
        <end position="210"/>
    </location>
</feature>
<keyword evidence="4" id="KW-0274">FAD</keyword>
<dbReference type="PANTHER" id="PTHR11748:SF111">
    <property type="entry name" value="D-LACTATE DEHYDROGENASE, MITOCHONDRIAL-RELATED"/>
    <property type="match status" value="1"/>
</dbReference>